<name>A0ABS4F6R9_9BACL</name>
<evidence type="ECO:0000256" key="1">
    <source>
        <dbReference type="SAM" id="Phobius"/>
    </source>
</evidence>
<keyword evidence="1" id="KW-0472">Membrane</keyword>
<evidence type="ECO:0000313" key="3">
    <source>
        <dbReference type="Proteomes" id="UP000706926"/>
    </source>
</evidence>
<proteinExistence type="predicted"/>
<keyword evidence="1" id="KW-0812">Transmembrane</keyword>
<dbReference type="EMBL" id="JAGGKI010000002">
    <property type="protein sequence ID" value="MBP1891767.1"/>
    <property type="molecule type" value="Genomic_DNA"/>
</dbReference>
<comment type="caution">
    <text evidence="2">The sequence shown here is derived from an EMBL/GenBank/DDBJ whole genome shotgun (WGS) entry which is preliminary data.</text>
</comment>
<dbReference type="Proteomes" id="UP000706926">
    <property type="component" value="Unassembled WGS sequence"/>
</dbReference>
<gene>
    <name evidence="2" type="ORF">J2Z18_000839</name>
</gene>
<keyword evidence="1" id="KW-1133">Transmembrane helix</keyword>
<reference evidence="2 3" key="1">
    <citation type="submission" date="2021-03" db="EMBL/GenBank/DDBJ databases">
        <title>Genomic Encyclopedia of Type Strains, Phase IV (KMG-IV): sequencing the most valuable type-strain genomes for metagenomic binning, comparative biology and taxonomic classification.</title>
        <authorList>
            <person name="Goeker M."/>
        </authorList>
    </citation>
    <scope>NUCLEOTIDE SEQUENCE [LARGE SCALE GENOMIC DNA]</scope>
    <source>
        <strain evidence="2 3">DSM 15596</strain>
    </source>
</reference>
<evidence type="ECO:0000313" key="2">
    <source>
        <dbReference type="EMBL" id="MBP1891767.1"/>
    </source>
</evidence>
<sequence length="33" mass="3608">MKKTDKIKYSRIVLNAIIVASVVVALTSGYRLG</sequence>
<organism evidence="2 3">
    <name type="scientific">Paenibacillus lactis</name>
    <dbReference type="NCBI Taxonomy" id="228574"/>
    <lineage>
        <taxon>Bacteria</taxon>
        <taxon>Bacillati</taxon>
        <taxon>Bacillota</taxon>
        <taxon>Bacilli</taxon>
        <taxon>Bacillales</taxon>
        <taxon>Paenibacillaceae</taxon>
        <taxon>Paenibacillus</taxon>
    </lineage>
</organism>
<protein>
    <submittedName>
        <fullName evidence="2">Uncharacterized protein</fullName>
    </submittedName>
</protein>
<accession>A0ABS4F6R9</accession>
<keyword evidence="3" id="KW-1185">Reference proteome</keyword>
<feature type="transmembrane region" description="Helical" evidence="1">
    <location>
        <begin position="12"/>
        <end position="30"/>
    </location>
</feature>